<sequence length="141" mass="15350">MSDNSAVVDAMPMRRALQRCSGGPGCPCASHSGDSSSATRSPPSGSPSRSQSASTENTNSGDSINDSGSYRFTDSEQGQLLKIQQIGLENNYNYEQYNTKVLQTERHNLVQLLHLFNFVNHCLFGHLLECILLVVNALVIC</sequence>
<gene>
    <name evidence="2" type="ORF">NCGR_LOCUS3390</name>
</gene>
<feature type="compositionally biased region" description="Polar residues" evidence="1">
    <location>
        <begin position="56"/>
        <end position="72"/>
    </location>
</feature>
<proteinExistence type="predicted"/>
<evidence type="ECO:0000313" key="2">
    <source>
        <dbReference type="EMBL" id="CAD6205559.1"/>
    </source>
</evidence>
<accession>A0A811MDS1</accession>
<organism evidence="2 3">
    <name type="scientific">Miscanthus lutarioriparius</name>
    <dbReference type="NCBI Taxonomy" id="422564"/>
    <lineage>
        <taxon>Eukaryota</taxon>
        <taxon>Viridiplantae</taxon>
        <taxon>Streptophyta</taxon>
        <taxon>Embryophyta</taxon>
        <taxon>Tracheophyta</taxon>
        <taxon>Spermatophyta</taxon>
        <taxon>Magnoliopsida</taxon>
        <taxon>Liliopsida</taxon>
        <taxon>Poales</taxon>
        <taxon>Poaceae</taxon>
        <taxon>PACMAD clade</taxon>
        <taxon>Panicoideae</taxon>
        <taxon>Andropogonodae</taxon>
        <taxon>Andropogoneae</taxon>
        <taxon>Saccharinae</taxon>
        <taxon>Miscanthus</taxon>
    </lineage>
</organism>
<dbReference type="Proteomes" id="UP000604825">
    <property type="component" value="Unassembled WGS sequence"/>
</dbReference>
<keyword evidence="3" id="KW-1185">Reference proteome</keyword>
<evidence type="ECO:0000313" key="3">
    <source>
        <dbReference type="Proteomes" id="UP000604825"/>
    </source>
</evidence>
<reference evidence="2" key="1">
    <citation type="submission" date="2020-10" db="EMBL/GenBank/DDBJ databases">
        <authorList>
            <person name="Han B."/>
            <person name="Lu T."/>
            <person name="Zhao Q."/>
            <person name="Huang X."/>
            <person name="Zhao Y."/>
        </authorList>
    </citation>
    <scope>NUCLEOTIDE SEQUENCE</scope>
</reference>
<protein>
    <submittedName>
        <fullName evidence="2">Uncharacterized protein</fullName>
    </submittedName>
</protein>
<feature type="compositionally biased region" description="Low complexity" evidence="1">
    <location>
        <begin position="32"/>
        <end position="55"/>
    </location>
</feature>
<comment type="caution">
    <text evidence="2">The sequence shown here is derived from an EMBL/GenBank/DDBJ whole genome shotgun (WGS) entry which is preliminary data.</text>
</comment>
<dbReference type="AlphaFoldDB" id="A0A811MDS1"/>
<evidence type="ECO:0000256" key="1">
    <source>
        <dbReference type="SAM" id="MobiDB-lite"/>
    </source>
</evidence>
<dbReference type="EMBL" id="CAJGYO010000001">
    <property type="protein sequence ID" value="CAD6205559.1"/>
    <property type="molecule type" value="Genomic_DNA"/>
</dbReference>
<feature type="region of interest" description="Disordered" evidence="1">
    <location>
        <begin position="19"/>
        <end position="72"/>
    </location>
</feature>
<name>A0A811MDS1_9POAL</name>